<gene>
    <name evidence="1" type="ORF">A2161_11780</name>
</gene>
<proteinExistence type="predicted"/>
<sequence length="76" mass="9026">MAKRQMYRFISNPPGYGSWLNLFGLKNFNLNTYYMIQNTPNIIYTRFFGFVKINIMAPIYGCQGKKLKNFLLIIKF</sequence>
<organism evidence="1 2">
    <name type="scientific">Candidatus Schekmanbacteria bacterium RBG_13_48_7</name>
    <dbReference type="NCBI Taxonomy" id="1817878"/>
    <lineage>
        <taxon>Bacteria</taxon>
        <taxon>Candidatus Schekmaniibacteriota</taxon>
    </lineage>
</organism>
<evidence type="ECO:0000313" key="2">
    <source>
        <dbReference type="Proteomes" id="UP000179266"/>
    </source>
</evidence>
<protein>
    <submittedName>
        <fullName evidence="1">Uncharacterized protein</fullName>
    </submittedName>
</protein>
<comment type="caution">
    <text evidence="1">The sequence shown here is derived from an EMBL/GenBank/DDBJ whole genome shotgun (WGS) entry which is preliminary data.</text>
</comment>
<reference evidence="1 2" key="1">
    <citation type="journal article" date="2016" name="Nat. Commun.">
        <title>Thousands of microbial genomes shed light on interconnected biogeochemical processes in an aquifer system.</title>
        <authorList>
            <person name="Anantharaman K."/>
            <person name="Brown C.T."/>
            <person name="Hug L.A."/>
            <person name="Sharon I."/>
            <person name="Castelle C.J."/>
            <person name="Probst A.J."/>
            <person name="Thomas B.C."/>
            <person name="Singh A."/>
            <person name="Wilkins M.J."/>
            <person name="Karaoz U."/>
            <person name="Brodie E.L."/>
            <person name="Williams K.H."/>
            <person name="Hubbard S.S."/>
            <person name="Banfield J.F."/>
        </authorList>
    </citation>
    <scope>NUCLEOTIDE SEQUENCE [LARGE SCALE GENOMIC DNA]</scope>
</reference>
<name>A0A1F7RPL6_9BACT</name>
<evidence type="ECO:0000313" key="1">
    <source>
        <dbReference type="EMBL" id="OGL43088.1"/>
    </source>
</evidence>
<dbReference type="EMBL" id="MGDD01000292">
    <property type="protein sequence ID" value="OGL43088.1"/>
    <property type="molecule type" value="Genomic_DNA"/>
</dbReference>
<dbReference type="AlphaFoldDB" id="A0A1F7RPL6"/>
<accession>A0A1F7RPL6</accession>
<dbReference type="Proteomes" id="UP000179266">
    <property type="component" value="Unassembled WGS sequence"/>
</dbReference>